<reference evidence="2 3" key="1">
    <citation type="journal article" date="2018" name="BMC Genomics">
        <title>Genomic comparison of Trypanosoma conorhini and Trypanosoma rangeli to Trypanosoma cruzi strains of high and low virulence.</title>
        <authorList>
            <person name="Bradwell K.R."/>
            <person name="Koparde V.N."/>
            <person name="Matveyev A.V."/>
            <person name="Serrano M.G."/>
            <person name="Alves J.M."/>
            <person name="Parikh H."/>
            <person name="Huang B."/>
            <person name="Lee V."/>
            <person name="Espinosa-Alvarez O."/>
            <person name="Ortiz P.A."/>
            <person name="Costa-Martins A.G."/>
            <person name="Teixeira M.M."/>
            <person name="Buck G.A."/>
        </authorList>
    </citation>
    <scope>NUCLEOTIDE SEQUENCE [LARGE SCALE GENOMIC DNA]</scope>
    <source>
        <strain evidence="2 3">AM80</strain>
    </source>
</reference>
<comment type="caution">
    <text evidence="2">The sequence shown here is derived from an EMBL/GenBank/DDBJ whole genome shotgun (WGS) entry which is preliminary data.</text>
</comment>
<protein>
    <submittedName>
        <fullName evidence="2">Uncharacterized protein</fullName>
    </submittedName>
</protein>
<evidence type="ECO:0000256" key="1">
    <source>
        <dbReference type="SAM" id="MobiDB-lite"/>
    </source>
</evidence>
<dbReference type="RefSeq" id="XP_029237320.1">
    <property type="nucleotide sequence ID" value="XM_029382848.1"/>
</dbReference>
<dbReference type="Proteomes" id="UP000283634">
    <property type="component" value="Unassembled WGS sequence"/>
</dbReference>
<dbReference type="AlphaFoldDB" id="A0A3R7K7Q2"/>
<evidence type="ECO:0000313" key="2">
    <source>
        <dbReference type="EMBL" id="RNF03122.1"/>
    </source>
</evidence>
<evidence type="ECO:0000313" key="3">
    <source>
        <dbReference type="Proteomes" id="UP000283634"/>
    </source>
</evidence>
<dbReference type="OrthoDB" id="247573at2759"/>
<dbReference type="EMBL" id="MKGL01000207">
    <property type="protein sequence ID" value="RNF03122.1"/>
    <property type="molecule type" value="Genomic_DNA"/>
</dbReference>
<keyword evidence="3" id="KW-1185">Reference proteome</keyword>
<accession>A0A3R7K7Q2</accession>
<feature type="region of interest" description="Disordered" evidence="1">
    <location>
        <begin position="130"/>
        <end position="152"/>
    </location>
</feature>
<gene>
    <name evidence="2" type="ORF">TraAM80_05990</name>
</gene>
<organism evidence="2 3">
    <name type="scientific">Trypanosoma rangeli</name>
    <dbReference type="NCBI Taxonomy" id="5698"/>
    <lineage>
        <taxon>Eukaryota</taxon>
        <taxon>Discoba</taxon>
        <taxon>Euglenozoa</taxon>
        <taxon>Kinetoplastea</taxon>
        <taxon>Metakinetoplastina</taxon>
        <taxon>Trypanosomatida</taxon>
        <taxon>Trypanosomatidae</taxon>
        <taxon>Trypanosoma</taxon>
        <taxon>Herpetosoma</taxon>
    </lineage>
</organism>
<dbReference type="GeneID" id="40329923"/>
<sequence>MPPRGKSEGLVTNVAAPVFSFQDEKFIEQLLQYVTERDETSLVVSTAKALGAEDYLIDLKHQIILDSRLDFLRFCVDQKYGPSQILHLIKWMDYFQVIVEKECGIEQMRKELMNFVSSEIEEGWKWRQAPPAEGTAAEPPPPAKTVSKKGARATDKVAVEEVEVTALLPRENIYLTKEDVGPFCTYLFSWYHSACIFTCICC</sequence>
<name>A0A3R7K7Q2_TRYRA</name>
<proteinExistence type="predicted"/>